<dbReference type="STRING" id="35525.A0A164MU62"/>
<dbReference type="AlphaFoldDB" id="A0A164MU62"/>
<feature type="compositionally biased region" description="Low complexity" evidence="6">
    <location>
        <begin position="395"/>
        <end position="426"/>
    </location>
</feature>
<dbReference type="SMART" id="SM00220">
    <property type="entry name" value="S_TKc"/>
    <property type="match status" value="1"/>
</dbReference>
<dbReference type="InterPro" id="IPR008271">
    <property type="entry name" value="Ser/Thr_kinase_AS"/>
</dbReference>
<evidence type="ECO:0000313" key="9">
    <source>
        <dbReference type="EMBL" id="KZS05364.1"/>
    </source>
</evidence>
<evidence type="ECO:0000256" key="3">
    <source>
        <dbReference type="ARBA" id="ARBA00022741"/>
    </source>
</evidence>
<comment type="similarity">
    <text evidence="1">Belongs to the protein kinase superfamily. TKL Ser/Thr protein kinase family. ROCO subfamily.</text>
</comment>
<dbReference type="GO" id="GO:0003676">
    <property type="term" value="F:nucleic acid binding"/>
    <property type="evidence" value="ECO:0007669"/>
    <property type="project" value="InterPro"/>
</dbReference>
<proteinExistence type="inferred from homology"/>
<dbReference type="PANTHER" id="PTHR44329">
    <property type="entry name" value="SERINE/THREONINE-PROTEIN KINASE TNNI3K-RELATED"/>
    <property type="match status" value="1"/>
</dbReference>
<dbReference type="GO" id="GO:0004674">
    <property type="term" value="F:protein serine/threonine kinase activity"/>
    <property type="evidence" value="ECO:0007669"/>
    <property type="project" value="TreeGrafter"/>
</dbReference>
<keyword evidence="2" id="KW-0808">Transferase</keyword>
<dbReference type="SUPFAM" id="SSF52540">
    <property type="entry name" value="P-loop containing nucleoside triphosphate hydrolases"/>
    <property type="match status" value="1"/>
</dbReference>
<feature type="region of interest" description="Disordered" evidence="6">
    <location>
        <begin position="345"/>
        <end position="576"/>
    </location>
</feature>
<evidence type="ECO:0000259" key="7">
    <source>
        <dbReference type="PROSITE" id="PS50011"/>
    </source>
</evidence>
<dbReference type="InterPro" id="IPR051681">
    <property type="entry name" value="Ser/Thr_Kinases-Pseudokinases"/>
</dbReference>
<evidence type="ECO:0000256" key="4">
    <source>
        <dbReference type="ARBA" id="ARBA00022777"/>
    </source>
</evidence>
<evidence type="ECO:0000256" key="2">
    <source>
        <dbReference type="ARBA" id="ARBA00022679"/>
    </source>
</evidence>
<dbReference type="GO" id="GO:0005524">
    <property type="term" value="F:ATP binding"/>
    <property type="evidence" value="ECO:0007669"/>
    <property type="project" value="UniProtKB-KW"/>
</dbReference>
<evidence type="ECO:0000259" key="8">
    <source>
        <dbReference type="PROSITE" id="PS51192"/>
    </source>
</evidence>
<keyword evidence="4 9" id="KW-0418">Kinase</keyword>
<dbReference type="InterPro" id="IPR014001">
    <property type="entry name" value="Helicase_ATP-bd"/>
</dbReference>
<keyword evidence="3" id="KW-0547">Nucleotide-binding</keyword>
<dbReference type="OrthoDB" id="5985011at2759"/>
<reference evidence="9 10" key="1">
    <citation type="submission" date="2016-03" db="EMBL/GenBank/DDBJ databases">
        <title>EvidentialGene: Evidence-directed Construction of Genes on Genomes.</title>
        <authorList>
            <person name="Gilbert D.G."/>
            <person name="Choi J.-H."/>
            <person name="Mockaitis K."/>
            <person name="Colbourne J."/>
            <person name="Pfrender M."/>
        </authorList>
    </citation>
    <scope>NUCLEOTIDE SEQUENCE [LARGE SCALE GENOMIC DNA]</scope>
    <source>
        <strain evidence="9 10">Xinb3</strain>
        <tissue evidence="9">Complete organism</tissue>
    </source>
</reference>
<dbReference type="PROSITE" id="PS00108">
    <property type="entry name" value="PROTEIN_KINASE_ST"/>
    <property type="match status" value="1"/>
</dbReference>
<feature type="compositionally biased region" description="Polar residues" evidence="6">
    <location>
        <begin position="432"/>
        <end position="445"/>
    </location>
</feature>
<feature type="compositionally biased region" description="Polar residues" evidence="6">
    <location>
        <begin position="550"/>
        <end position="559"/>
    </location>
</feature>
<dbReference type="PANTHER" id="PTHR44329:SF288">
    <property type="entry name" value="MITOGEN-ACTIVATED PROTEIN KINASE KINASE KINASE 20"/>
    <property type="match status" value="1"/>
</dbReference>
<feature type="compositionally biased region" description="Basic and acidic residues" evidence="6">
    <location>
        <begin position="539"/>
        <end position="549"/>
    </location>
</feature>
<keyword evidence="5" id="KW-0067">ATP-binding</keyword>
<dbReference type="EMBL" id="LRGB01002951">
    <property type="protein sequence ID" value="KZS05364.1"/>
    <property type="molecule type" value="Genomic_DNA"/>
</dbReference>
<dbReference type="InterPro" id="IPR001245">
    <property type="entry name" value="Ser-Thr/Tyr_kinase_cat_dom"/>
</dbReference>
<protein>
    <submittedName>
        <fullName evidence="9">Mixed lineage kinase domain-like protein</fullName>
    </submittedName>
</protein>
<dbReference type="PROSITE" id="PS51192">
    <property type="entry name" value="HELICASE_ATP_BIND_1"/>
    <property type="match status" value="1"/>
</dbReference>
<name>A0A164MU62_9CRUS</name>
<gene>
    <name evidence="9" type="ORF">APZ42_031467</name>
</gene>
<feature type="compositionally biased region" description="Polar residues" evidence="6">
    <location>
        <begin position="481"/>
        <end position="495"/>
    </location>
</feature>
<dbReference type="PROSITE" id="PS50011">
    <property type="entry name" value="PROTEIN_KINASE_DOM"/>
    <property type="match status" value="1"/>
</dbReference>
<dbReference type="InterPro" id="IPR011009">
    <property type="entry name" value="Kinase-like_dom_sf"/>
</dbReference>
<evidence type="ECO:0000313" key="10">
    <source>
        <dbReference type="Proteomes" id="UP000076858"/>
    </source>
</evidence>
<dbReference type="SUPFAM" id="SSF56112">
    <property type="entry name" value="Protein kinase-like (PK-like)"/>
    <property type="match status" value="1"/>
</dbReference>
<evidence type="ECO:0000256" key="5">
    <source>
        <dbReference type="ARBA" id="ARBA00022840"/>
    </source>
</evidence>
<dbReference type="InterPro" id="IPR011545">
    <property type="entry name" value="DEAD/DEAH_box_helicase_dom"/>
</dbReference>
<feature type="domain" description="Helicase ATP-binding" evidence="8">
    <location>
        <begin position="606"/>
        <end position="760"/>
    </location>
</feature>
<dbReference type="Gene3D" id="3.40.50.300">
    <property type="entry name" value="P-loop containing nucleotide triphosphate hydrolases"/>
    <property type="match status" value="1"/>
</dbReference>
<feature type="domain" description="Protein kinase" evidence="7">
    <location>
        <begin position="36"/>
        <end position="317"/>
    </location>
</feature>
<evidence type="ECO:0000256" key="6">
    <source>
        <dbReference type="SAM" id="MobiDB-lite"/>
    </source>
</evidence>
<comment type="caution">
    <text evidence="9">The sequence shown here is derived from an EMBL/GenBank/DDBJ whole genome shotgun (WGS) entry which is preliminary data.</text>
</comment>
<evidence type="ECO:0000256" key="1">
    <source>
        <dbReference type="ARBA" id="ARBA00008171"/>
    </source>
</evidence>
<accession>A0A164MU62</accession>
<dbReference type="GO" id="GO:0006950">
    <property type="term" value="P:response to stress"/>
    <property type="evidence" value="ECO:0007669"/>
    <property type="project" value="UniProtKB-ARBA"/>
</dbReference>
<dbReference type="Pfam" id="PF07714">
    <property type="entry name" value="PK_Tyr_Ser-Thr"/>
    <property type="match status" value="1"/>
</dbReference>
<keyword evidence="10" id="KW-1185">Reference proteome</keyword>
<dbReference type="SMART" id="SM00487">
    <property type="entry name" value="DEXDc"/>
    <property type="match status" value="1"/>
</dbReference>
<dbReference type="Gene3D" id="1.10.510.10">
    <property type="entry name" value="Transferase(Phosphotransferase) domain 1"/>
    <property type="match status" value="1"/>
</dbReference>
<dbReference type="InterPro" id="IPR000719">
    <property type="entry name" value="Prot_kinase_dom"/>
</dbReference>
<sequence length="805" mass="88951">MAGRKVLSRSFTSTPPPTSQAIIQAKNILSAADYTLSCNIQLGVVGCSSVYLGSFQGKNVAVKCFSLSHPDMQPAKGILLKEAQDILKLDHSNVIKCMGVCIEKGSIVLELAQIRISKNKQWFLVNSLRQLIDTVGDVIKTDLINEALFQILEGLHYLHSHQVVHGDLKSANVLVTEEDDNYVFKLTDFGGCHAQLITRITSNISLNTSKRTKPGTTSFEAPEVFLCMKKSPESDVYSFAMVMHELLYTTYSHPWESVFKNCSSYTLASMIINAVKRGERPKIDESSPYTITMQSCWAQVPSDRPSLTSLKLQIQNLENTPRRMIVGKKSPLKLSINSRTSDLRAKRQLEFNDEPDNSIERQESQSGKNPKFPKTSGNGSSEDLSINLGCDFESSRNSPASSPDSSMRSGRSNSTPATSPNSSWSSDRSRQKCQYRNRATSTPGPSNRSVRSEQRQSRRTAAPSPGPSNSSVHSKQRQSRRTATPSPGPSNSCVRSEQRLSRRTATPSPGPSNSSVRSEQRQSQRKATPSPGPSNSSVRLEKRQSRRTETPSPGTLNSSDRSRQSSDVELEDDLPGEPLKEQAMIWSGYAGTQLKIALTEFQIAALNAVNCYRDTVVIQATGSGKSVCFKIPAMMLEPGDYIVVVVPTISLGEDHLHALKSINVKAVFLNANSLKTDYSKAFDISTRKEDHPSVIIMMPETLFVIDEAHLIHEWGEFRPAYKKLETLKSLFPCPILLLSATMKPSNVKEMLRSVVRDRSVVIKGNIDRANVSINVTPYKLGKDCDWLPVAKETRDLVAGEKAIVY</sequence>
<dbReference type="InterPro" id="IPR027417">
    <property type="entry name" value="P-loop_NTPase"/>
</dbReference>
<dbReference type="Proteomes" id="UP000076858">
    <property type="component" value="Unassembled WGS sequence"/>
</dbReference>
<dbReference type="Pfam" id="PF00270">
    <property type="entry name" value="DEAD"/>
    <property type="match status" value="1"/>
</dbReference>
<organism evidence="9 10">
    <name type="scientific">Daphnia magna</name>
    <dbReference type="NCBI Taxonomy" id="35525"/>
    <lineage>
        <taxon>Eukaryota</taxon>
        <taxon>Metazoa</taxon>
        <taxon>Ecdysozoa</taxon>
        <taxon>Arthropoda</taxon>
        <taxon>Crustacea</taxon>
        <taxon>Branchiopoda</taxon>
        <taxon>Diplostraca</taxon>
        <taxon>Cladocera</taxon>
        <taxon>Anomopoda</taxon>
        <taxon>Daphniidae</taxon>
        <taxon>Daphnia</taxon>
    </lineage>
</organism>
<feature type="compositionally biased region" description="Polar residues" evidence="6">
    <location>
        <begin position="375"/>
        <end position="384"/>
    </location>
</feature>